<evidence type="ECO:0000256" key="9">
    <source>
        <dbReference type="ARBA" id="ARBA00023004"/>
    </source>
</evidence>
<name>A0A0L0HDC2_SPIPD</name>
<dbReference type="OrthoDB" id="1649088at2759"/>
<evidence type="ECO:0000256" key="8">
    <source>
        <dbReference type="ARBA" id="ARBA00022723"/>
    </source>
</evidence>
<dbReference type="PANTHER" id="PTHR10762">
    <property type="entry name" value="DIPHTHAMIDE BIOSYNTHESIS PROTEIN"/>
    <property type="match status" value="1"/>
</dbReference>
<dbReference type="InterPro" id="IPR042263">
    <property type="entry name" value="DPH1/DPH2_1"/>
</dbReference>
<dbReference type="SFLD" id="SFLDS00032">
    <property type="entry name" value="Radical_SAM_3-amino-3-carboxyp"/>
    <property type="match status" value="1"/>
</dbReference>
<proteinExistence type="inferred from homology"/>
<comment type="similarity">
    <text evidence="3">Belongs to the DPH1/DPH2 family. DPH1 subfamily.</text>
</comment>
<keyword evidence="9" id="KW-0408">Iron</keyword>
<evidence type="ECO:0000256" key="2">
    <source>
        <dbReference type="ARBA" id="ARBA00005156"/>
    </source>
</evidence>
<dbReference type="VEuPathDB" id="FungiDB:SPPG_09274"/>
<keyword evidence="8" id="KW-0479">Metal-binding</keyword>
<evidence type="ECO:0000256" key="13">
    <source>
        <dbReference type="ARBA" id="ARBA00032789"/>
    </source>
</evidence>
<dbReference type="GO" id="GO:0051536">
    <property type="term" value="F:iron-sulfur cluster binding"/>
    <property type="evidence" value="ECO:0007669"/>
    <property type="project" value="UniProtKB-KW"/>
</dbReference>
<dbReference type="NCBIfam" id="TIGR00322">
    <property type="entry name" value="diphth2_R"/>
    <property type="match status" value="1"/>
</dbReference>
<evidence type="ECO:0000256" key="3">
    <source>
        <dbReference type="ARBA" id="ARBA00010173"/>
    </source>
</evidence>
<keyword evidence="10" id="KW-0411">Iron-sulfur</keyword>
<comment type="pathway">
    <text evidence="2">Protein modification; peptidyl-diphthamide biosynthesis.</text>
</comment>
<dbReference type="GO" id="GO:0090560">
    <property type="term" value="F:2-(3-amino-3-carboxypropyl)histidine synthase activity"/>
    <property type="evidence" value="ECO:0007669"/>
    <property type="project" value="UniProtKB-EC"/>
</dbReference>
<dbReference type="UniPathway" id="UPA00559"/>
<dbReference type="EC" id="2.5.1.108" evidence="4"/>
<keyword evidence="7" id="KW-0949">S-adenosyl-L-methionine</keyword>
<feature type="region of interest" description="Disordered" evidence="15">
    <location>
        <begin position="1"/>
        <end position="31"/>
    </location>
</feature>
<gene>
    <name evidence="16" type="ORF">SPPG_09274</name>
</gene>
<evidence type="ECO:0000256" key="15">
    <source>
        <dbReference type="SAM" id="MobiDB-lite"/>
    </source>
</evidence>
<dbReference type="FunFam" id="3.40.50.11850:FF:000001">
    <property type="entry name" value="2-(3-amino-3-carboxypropyl)histidine synthase subunit 1"/>
    <property type="match status" value="1"/>
</dbReference>
<dbReference type="OMA" id="PGQVLGC"/>
<protein>
    <recommendedName>
        <fullName evidence="5">2-(3-amino-3-carboxypropyl)histidine synthase subunit 1</fullName>
        <ecNumber evidence="4">2.5.1.108</ecNumber>
    </recommendedName>
    <alternativeName>
        <fullName evidence="12">Diphthamide biosynthesis protein 1</fullName>
    </alternativeName>
    <alternativeName>
        <fullName evidence="13">Diphtheria toxin resistance protein 1</fullName>
    </alternativeName>
    <alternativeName>
        <fullName evidence="11">S-adenosyl-L-methionine:L-histidine 3-amino-3-carboxypropyltransferase 1</fullName>
    </alternativeName>
</protein>
<sequence length="457" mass="51473">MTAGATGTDGERQGEEIEEVLPQPGSRTEQARRRFVGVARRTQRDATNGGGAIEEAAVIQAPVTSSSTSRIVNQIPEDILNDPQLTEAIQLLPRNYNFEIHKTVWQIRRQEAKKVALQFPEGLLMFSLTIVDILERFANVETLVMGDVTYGACCIDDFTARGLGCDFMVHYGHSCLVPVDVTPIKTMYVFVDIGIDSTHFVDTVRHNFEQGKKLALVATVQFMTALQAAKRELEKDYHVVVPQAKPLSPGEVLGCTAPRLGEHDVLIYLGDGRFHLEAIMIANPDLPAFRYDPYSKVFTRERYEHEEMYALRKHAIEQAKDAKSFGIIMGTLGRQGSPKVLKYLMAEFDSRSIPYTIVLLSEIFPSKLEQFRNIDAWIQVACPRLSIDWGYAFAKPLLTPYEAAVVLKCVEWQQRYPMDFYARDSLGAWTPNHGAGPQRKVRAPKLRNEALKEEHVK</sequence>
<evidence type="ECO:0000256" key="4">
    <source>
        <dbReference type="ARBA" id="ARBA00012221"/>
    </source>
</evidence>
<dbReference type="Pfam" id="PF01866">
    <property type="entry name" value="Diphthamide_syn"/>
    <property type="match status" value="1"/>
</dbReference>
<dbReference type="GO" id="GO:0046872">
    <property type="term" value="F:metal ion binding"/>
    <property type="evidence" value="ECO:0007669"/>
    <property type="project" value="UniProtKB-KW"/>
</dbReference>
<evidence type="ECO:0000256" key="7">
    <source>
        <dbReference type="ARBA" id="ARBA00022691"/>
    </source>
</evidence>
<keyword evidence="17" id="KW-1185">Reference proteome</keyword>
<keyword evidence="6" id="KW-0808">Transferase</keyword>
<dbReference type="InParanoid" id="A0A0L0HDC2"/>
<dbReference type="InterPro" id="IPR016435">
    <property type="entry name" value="DPH1/DPH2"/>
</dbReference>
<comment type="cofactor">
    <cofactor evidence="1">
        <name>[4Fe-4S] cluster</name>
        <dbReference type="ChEBI" id="CHEBI:49883"/>
    </cofactor>
</comment>
<dbReference type="EMBL" id="KQ257458">
    <property type="protein sequence ID" value="KNC99122.1"/>
    <property type="molecule type" value="Genomic_DNA"/>
</dbReference>
<evidence type="ECO:0000256" key="6">
    <source>
        <dbReference type="ARBA" id="ARBA00022679"/>
    </source>
</evidence>
<evidence type="ECO:0000256" key="5">
    <source>
        <dbReference type="ARBA" id="ARBA00021915"/>
    </source>
</evidence>
<dbReference type="Gene3D" id="3.40.50.11850">
    <property type="entry name" value="Diphthamide synthesis DPH1/DPH2 domain 2"/>
    <property type="match status" value="1"/>
</dbReference>
<reference evidence="16 17" key="1">
    <citation type="submission" date="2009-08" db="EMBL/GenBank/DDBJ databases">
        <title>The Genome Sequence of Spizellomyces punctatus strain DAOM BR117.</title>
        <authorList>
            <consortium name="The Broad Institute Genome Sequencing Platform"/>
            <person name="Russ C."/>
            <person name="Cuomo C."/>
            <person name="Shea T."/>
            <person name="Young S.K."/>
            <person name="Zeng Q."/>
            <person name="Koehrsen M."/>
            <person name="Haas B."/>
            <person name="Borodovsky M."/>
            <person name="Guigo R."/>
            <person name="Alvarado L."/>
            <person name="Berlin A."/>
            <person name="Bochicchio J."/>
            <person name="Borenstein D."/>
            <person name="Chapman S."/>
            <person name="Chen Z."/>
            <person name="Engels R."/>
            <person name="Freedman E."/>
            <person name="Gellesch M."/>
            <person name="Goldberg J."/>
            <person name="Griggs A."/>
            <person name="Gujja S."/>
            <person name="Heiman D."/>
            <person name="Hepburn T."/>
            <person name="Howarth C."/>
            <person name="Jen D."/>
            <person name="Larson L."/>
            <person name="Lewis B."/>
            <person name="Mehta T."/>
            <person name="Park D."/>
            <person name="Pearson M."/>
            <person name="Roberts A."/>
            <person name="Saif S."/>
            <person name="Shenoy N."/>
            <person name="Sisk P."/>
            <person name="Stolte C."/>
            <person name="Sykes S."/>
            <person name="Thomson T."/>
            <person name="Walk T."/>
            <person name="White J."/>
            <person name="Yandava C."/>
            <person name="Burger G."/>
            <person name="Gray M.W."/>
            <person name="Holland P.W.H."/>
            <person name="King N."/>
            <person name="Lang F.B.F."/>
            <person name="Roger A.J."/>
            <person name="Ruiz-Trillo I."/>
            <person name="Lander E."/>
            <person name="Nusbaum C."/>
        </authorList>
    </citation>
    <scope>NUCLEOTIDE SEQUENCE [LARGE SCALE GENOMIC DNA]</scope>
    <source>
        <strain evidence="16 17">DAOM BR117</strain>
    </source>
</reference>
<evidence type="ECO:0000256" key="12">
    <source>
        <dbReference type="ARBA" id="ARBA00032574"/>
    </source>
</evidence>
<dbReference type="AlphaFoldDB" id="A0A0L0HDC2"/>
<dbReference type="InterPro" id="IPR042265">
    <property type="entry name" value="DPH1/DPH2_3"/>
</dbReference>
<dbReference type="Gene3D" id="3.40.50.11840">
    <property type="entry name" value="Diphthamide synthesis DPH1/DPH2 domain 1"/>
    <property type="match status" value="1"/>
</dbReference>
<dbReference type="Proteomes" id="UP000053201">
    <property type="component" value="Unassembled WGS sequence"/>
</dbReference>
<dbReference type="PANTHER" id="PTHR10762:SF1">
    <property type="entry name" value="2-(3-AMINO-3-CARBOXYPROPYL)HISTIDINE SYNTHASE SUBUNIT 1"/>
    <property type="match status" value="1"/>
</dbReference>
<dbReference type="FunFam" id="3.40.50.11840:FF:000001">
    <property type="entry name" value="2-(3-amino-3-carboxypropyl)histidine synthase subunit 1"/>
    <property type="match status" value="1"/>
</dbReference>
<evidence type="ECO:0000256" key="11">
    <source>
        <dbReference type="ARBA" id="ARBA00031690"/>
    </source>
</evidence>
<comment type="catalytic activity">
    <reaction evidence="14">
        <text>L-histidyl-[translation elongation factor 2] + S-adenosyl-L-methionine = 2-[(3S)-amino-3-carboxypropyl]-L-histidyl-[translation elongation factor 2] + S-methyl-5'-thioadenosine + H(+)</text>
        <dbReference type="Rhea" id="RHEA:36783"/>
        <dbReference type="Rhea" id="RHEA-COMP:9748"/>
        <dbReference type="Rhea" id="RHEA-COMP:9749"/>
        <dbReference type="ChEBI" id="CHEBI:15378"/>
        <dbReference type="ChEBI" id="CHEBI:17509"/>
        <dbReference type="ChEBI" id="CHEBI:29979"/>
        <dbReference type="ChEBI" id="CHEBI:59789"/>
        <dbReference type="ChEBI" id="CHEBI:73995"/>
        <dbReference type="EC" id="2.5.1.108"/>
    </reaction>
</comment>
<dbReference type="STRING" id="645134.A0A0L0HDC2"/>
<dbReference type="Gene3D" id="3.40.50.11860">
    <property type="entry name" value="Diphthamide synthesis DPH1/DPH2 domain 3"/>
    <property type="match status" value="1"/>
</dbReference>
<dbReference type="RefSeq" id="XP_016607162.1">
    <property type="nucleotide sequence ID" value="XM_016757431.1"/>
</dbReference>
<dbReference type="FunCoup" id="A0A0L0HDC2">
    <property type="interactions" value="335"/>
</dbReference>
<dbReference type="eggNOG" id="KOG2648">
    <property type="taxonomic scope" value="Eukaryota"/>
</dbReference>
<evidence type="ECO:0000256" key="14">
    <source>
        <dbReference type="ARBA" id="ARBA00048403"/>
    </source>
</evidence>
<evidence type="ECO:0000256" key="10">
    <source>
        <dbReference type="ARBA" id="ARBA00023014"/>
    </source>
</evidence>
<accession>A0A0L0HDC2</accession>
<dbReference type="SFLD" id="SFLDG01121">
    <property type="entry name" value="Diphthamide_biosynthesis"/>
    <property type="match status" value="1"/>
</dbReference>
<evidence type="ECO:0000313" key="16">
    <source>
        <dbReference type="EMBL" id="KNC99122.1"/>
    </source>
</evidence>
<dbReference type="GO" id="GO:0017183">
    <property type="term" value="P:protein histidyl modification to diphthamide"/>
    <property type="evidence" value="ECO:0007669"/>
    <property type="project" value="UniProtKB-UniPathway"/>
</dbReference>
<evidence type="ECO:0000256" key="1">
    <source>
        <dbReference type="ARBA" id="ARBA00001966"/>
    </source>
</evidence>
<evidence type="ECO:0000313" key="17">
    <source>
        <dbReference type="Proteomes" id="UP000053201"/>
    </source>
</evidence>
<dbReference type="GeneID" id="27692399"/>
<organism evidence="16 17">
    <name type="scientific">Spizellomyces punctatus (strain DAOM BR117)</name>
    <dbReference type="NCBI Taxonomy" id="645134"/>
    <lineage>
        <taxon>Eukaryota</taxon>
        <taxon>Fungi</taxon>
        <taxon>Fungi incertae sedis</taxon>
        <taxon>Chytridiomycota</taxon>
        <taxon>Chytridiomycota incertae sedis</taxon>
        <taxon>Chytridiomycetes</taxon>
        <taxon>Spizellomycetales</taxon>
        <taxon>Spizellomycetaceae</taxon>
        <taxon>Spizellomyces</taxon>
    </lineage>
</organism>
<dbReference type="FunFam" id="3.40.50.11860:FF:000002">
    <property type="entry name" value="2-(3-amino-3-carboxypropyl)histidine synthase subunit 1"/>
    <property type="match status" value="1"/>
</dbReference>
<dbReference type="InterPro" id="IPR042264">
    <property type="entry name" value="DPH1/DPH2_2"/>
</dbReference>